<comment type="caution">
    <text evidence="2">The sequence shown here is derived from an EMBL/GenBank/DDBJ whole genome shotgun (WGS) entry which is preliminary data.</text>
</comment>
<feature type="transmembrane region" description="Helical" evidence="1">
    <location>
        <begin position="26"/>
        <end position="44"/>
    </location>
</feature>
<feature type="transmembrane region" description="Helical" evidence="1">
    <location>
        <begin position="56"/>
        <end position="75"/>
    </location>
</feature>
<accession>A0ABP8FYZ1</accession>
<dbReference type="EMBL" id="BAABGX010000003">
    <property type="protein sequence ID" value="GAA4313893.1"/>
    <property type="molecule type" value="Genomic_DNA"/>
</dbReference>
<keyword evidence="1" id="KW-0812">Transmembrane</keyword>
<evidence type="ECO:0000313" key="2">
    <source>
        <dbReference type="EMBL" id="GAA4313893.1"/>
    </source>
</evidence>
<keyword evidence="1" id="KW-0472">Membrane</keyword>
<proteinExistence type="predicted"/>
<gene>
    <name evidence="2" type="ORF">GCM10023183_33860</name>
</gene>
<name>A0ABP8FYZ1_9BACT</name>
<keyword evidence="1" id="KW-1133">Transmembrane helix</keyword>
<evidence type="ECO:0000256" key="1">
    <source>
        <dbReference type="SAM" id="Phobius"/>
    </source>
</evidence>
<keyword evidence="3" id="KW-1185">Reference proteome</keyword>
<sequence length="181" mass="20887">MEKVDLKLTKERERIVQEDYSKLNEYFFLFLLVMLQIVVCFKVYFDIQQQRSETEIIITTAVLVVIFLISLYTYGRIQENFRLIAINHDFSQKDALGVVKDLAREQNWNIISASLVGVVAETKKSFLLAEMQMIFVFKTKLVLVGVRPVSGLKGRSPFSFGRRNKLLKVIKGSFAVAKVRL</sequence>
<dbReference type="Proteomes" id="UP001501844">
    <property type="component" value="Unassembled WGS sequence"/>
</dbReference>
<protein>
    <submittedName>
        <fullName evidence="2">Uncharacterized protein</fullName>
    </submittedName>
</protein>
<reference evidence="3" key="1">
    <citation type="journal article" date="2019" name="Int. J. Syst. Evol. Microbiol.">
        <title>The Global Catalogue of Microorganisms (GCM) 10K type strain sequencing project: providing services to taxonomists for standard genome sequencing and annotation.</title>
        <authorList>
            <consortium name="The Broad Institute Genomics Platform"/>
            <consortium name="The Broad Institute Genome Sequencing Center for Infectious Disease"/>
            <person name="Wu L."/>
            <person name="Ma J."/>
        </authorList>
    </citation>
    <scope>NUCLEOTIDE SEQUENCE [LARGE SCALE GENOMIC DNA]</scope>
    <source>
        <strain evidence="3">JCM 17917</strain>
    </source>
</reference>
<dbReference type="RefSeq" id="WP_345168804.1">
    <property type="nucleotide sequence ID" value="NZ_BAABGX010000003.1"/>
</dbReference>
<organism evidence="2 3">
    <name type="scientific">Nibribacter koreensis</name>
    <dbReference type="NCBI Taxonomy" id="1084519"/>
    <lineage>
        <taxon>Bacteria</taxon>
        <taxon>Pseudomonadati</taxon>
        <taxon>Bacteroidota</taxon>
        <taxon>Cytophagia</taxon>
        <taxon>Cytophagales</taxon>
        <taxon>Hymenobacteraceae</taxon>
        <taxon>Nibribacter</taxon>
    </lineage>
</organism>
<evidence type="ECO:0000313" key="3">
    <source>
        <dbReference type="Proteomes" id="UP001501844"/>
    </source>
</evidence>